<sequence length="1494" mass="166051">MLITNAYENNLKNISLKIPEHQLIVVTGLSGSGKSSLAMGVIANEGYRYFLEGLPAYNQQNAQAIPTASVDEIVALPPVIKVEQSKRFQSINATFGTLSELTPLFRVLFARYAGEEAMSKSLFSFNHPKGACEKCRGIGEAEYIDIDKLVGDENKTLREGAITTTLPNGYIVYSQVTVEELNKVCAAHGFSVDVPWKELSKEQQEVILYGSDRIKVFYGKHSLESRLRWEGFKAKPREEGYYRGIIPIMSDILRLDRNVSILRFVSAKLCPSCKGARIKAEHLKYRWKELNFHDWMDLSLQALYDRLQVVTLSGGEKVLVDKLCTQLLDLIRLGMGHYQLSTSSMDISSGDAQRIKLIKQVNSNLQGILYVFDEPSIGLPTSYQLHLRHIFDRLIRGGNTVMVVEHDLNFIQSADWIVELGPKAGIEGGEVIFNGTTKEFLQAEGLESPTLTAIQDNGSQSDQVDHLPEASFQPTAKTLTVVSRKTSLVLERISTYAEEHELNTLTVTDQPIGKTPRSNPSTYTGLADKIRDLLAKTPEAKALKLTKGAFSFNNKTGRCPNCEGAGVITLSMSVMGHINQVCPVCQGKRFKPDVLKIHWNRKNIAEIYNLSIKEARDFFAEEKKLAKILELMLQLGLGYVKLGQPSNTLSGGEAQRIKLTKHFAKPSKNAILLLEEPSIGLHQQNVQQLMDALNQLKKQTAGIVCFENHSLFQSECDVLVDNALRPQLSEAKLPAIQDQDVIVIRGARTHALKDISLEFPKEHFSVVTGISGSGKSSLVIDTLHGYGLQEMTKQFSSYQQSRVGVDFQLEVDNIEGLTPSICITRKEKNFSERSDIAQQTDFDKTLRFAFSRKAQYTGLEWSASHFSSNHELGKCVVCDGMGQELIPDVDKIVLEDNLSIAEGLLAHNKGLAYYGQAGGQYMAVLEEVGKEYGFDLNTPFRDLTSVQKEVIFKGVEGKIWEATWKFKTKTREGTQQVKMKWAGLFKYLMDEYYLTRKNKHQPLKSLLSYAKCSHCHGSGLKTERLEVRIGNKSIHALKSMDFNALDRWLNSSETTEQVDQQLIESIRAHLANTLKRASQLHIDHLQLNRKSTTLSGGEQQRVALIKQLNSPLKGITYLLDEPSAGLSAENIPDLVQLLKELADKGNTVIAIEHNKEIMMAADNLVEIGPKAGKHGGYVTFNGSPEAFLKKPDCHPFLKQPTKPIALEAGKEAISLRQLAKHTLVKEAFDVPVGGITAITGKSGIGKTTLVKDILIPSIEQGHAVNCASITWPKSYSGAQYFEPKKLQAYNSTLLVAYLDLLKDITKIFATKTGLKARDFSYKNKASQCPNCKGTGTVSTSLDVAANHIETCEVCHGQRYQASLLKYRVGGLHIAEVLALSIGESHRWLADQQLAPARLSFLEKLESIGLGHLNLDQAVKSLSSGEKQRLLLLNWIKQRKQGQLLVLDEPSTGLHYADIDLLFDILQDLSKGNDLLVIDHNPYLLEKIGVGMVME</sequence>
<dbReference type="PROSITE" id="PS50893">
    <property type="entry name" value="ABC_TRANSPORTER_2"/>
    <property type="match status" value="1"/>
</dbReference>
<evidence type="ECO:0000256" key="14">
    <source>
        <dbReference type="ARBA" id="ARBA00038000"/>
    </source>
</evidence>
<dbReference type="Pfam" id="PF17755">
    <property type="entry name" value="UvrA_DNA-bind"/>
    <property type="match status" value="2"/>
</dbReference>
<evidence type="ECO:0000256" key="15">
    <source>
        <dbReference type="ARBA" id="ARBA00039316"/>
    </source>
</evidence>
<dbReference type="InterPro" id="IPR041552">
    <property type="entry name" value="UvrA_DNA-bd"/>
</dbReference>
<proteinExistence type="inferred from homology"/>
<dbReference type="InterPro" id="IPR003439">
    <property type="entry name" value="ABC_transporter-like_ATP-bd"/>
</dbReference>
<organism evidence="18 19">
    <name type="scientific">Echinicola rosea</name>
    <dbReference type="NCBI Taxonomy" id="1807691"/>
    <lineage>
        <taxon>Bacteria</taxon>
        <taxon>Pseudomonadati</taxon>
        <taxon>Bacteroidota</taxon>
        <taxon>Cytophagia</taxon>
        <taxon>Cytophagales</taxon>
        <taxon>Cyclobacteriaceae</taxon>
        <taxon>Echinicola</taxon>
    </lineage>
</organism>
<gene>
    <name evidence="18" type="ORF">GCM10011339_37410</name>
</gene>
<dbReference type="Pfam" id="PF13304">
    <property type="entry name" value="AAA_21"/>
    <property type="match status" value="1"/>
</dbReference>
<accession>A0ABQ1V928</accession>
<dbReference type="Gene3D" id="3.40.50.300">
    <property type="entry name" value="P-loop containing nucleotide triphosphate hydrolases"/>
    <property type="match status" value="3"/>
</dbReference>
<keyword evidence="5" id="KW-0547">Nucleotide-binding</keyword>
<evidence type="ECO:0000256" key="16">
    <source>
        <dbReference type="ARBA" id="ARBA00042156"/>
    </source>
</evidence>
<dbReference type="InterPro" id="IPR017871">
    <property type="entry name" value="ABC_transporter-like_CS"/>
</dbReference>
<evidence type="ECO:0000256" key="4">
    <source>
        <dbReference type="ARBA" id="ARBA00022737"/>
    </source>
</evidence>
<evidence type="ECO:0000256" key="12">
    <source>
        <dbReference type="ARBA" id="ARBA00023125"/>
    </source>
</evidence>
<dbReference type="InterPro" id="IPR003959">
    <property type="entry name" value="ATPase_AAA_core"/>
</dbReference>
<keyword evidence="10" id="KW-0067">ATP-binding</keyword>
<evidence type="ECO:0000256" key="1">
    <source>
        <dbReference type="ARBA" id="ARBA00004496"/>
    </source>
</evidence>
<keyword evidence="8" id="KW-0863">Zinc-finger</keyword>
<evidence type="ECO:0000256" key="2">
    <source>
        <dbReference type="ARBA" id="ARBA00022490"/>
    </source>
</evidence>
<keyword evidence="7" id="KW-0228">DNA excision</keyword>
<evidence type="ECO:0000313" key="19">
    <source>
        <dbReference type="Proteomes" id="UP000647339"/>
    </source>
</evidence>
<name>A0ABQ1V928_9BACT</name>
<dbReference type="EMBL" id="BMIU01000023">
    <property type="protein sequence ID" value="GGF45448.1"/>
    <property type="molecule type" value="Genomic_DNA"/>
</dbReference>
<comment type="subcellular location">
    <subcellularLocation>
        <location evidence="1">Cytoplasm</location>
    </subcellularLocation>
</comment>
<keyword evidence="2" id="KW-0963">Cytoplasm</keyword>
<comment type="similarity">
    <text evidence="14">Belongs to the ABC transporter superfamily. UvrA family.</text>
</comment>
<protein>
    <recommendedName>
        <fullName evidence="15">UvrABC system protein A</fullName>
    </recommendedName>
    <alternativeName>
        <fullName evidence="16">Excinuclease ABC subunit A</fullName>
    </alternativeName>
</protein>
<evidence type="ECO:0000256" key="5">
    <source>
        <dbReference type="ARBA" id="ARBA00022741"/>
    </source>
</evidence>
<keyword evidence="4" id="KW-0677">Repeat</keyword>
<keyword evidence="3" id="KW-0479">Metal-binding</keyword>
<dbReference type="RefSeq" id="WP_137404275.1">
    <property type="nucleotide sequence ID" value="NZ_BMIU01000023.1"/>
</dbReference>
<evidence type="ECO:0000256" key="3">
    <source>
        <dbReference type="ARBA" id="ARBA00022723"/>
    </source>
</evidence>
<dbReference type="Proteomes" id="UP000647339">
    <property type="component" value="Unassembled WGS sequence"/>
</dbReference>
<comment type="caution">
    <text evidence="18">The sequence shown here is derived from an EMBL/GenBank/DDBJ whole genome shotgun (WGS) entry which is preliminary data.</text>
</comment>
<evidence type="ECO:0000256" key="8">
    <source>
        <dbReference type="ARBA" id="ARBA00022771"/>
    </source>
</evidence>
<feature type="domain" description="ABC transporter" evidence="17">
    <location>
        <begin position="736"/>
        <end position="1200"/>
    </location>
</feature>
<keyword evidence="11" id="KW-0267">Excision nuclease</keyword>
<keyword evidence="12" id="KW-0238">DNA-binding</keyword>
<evidence type="ECO:0000259" key="17">
    <source>
        <dbReference type="PROSITE" id="PS50893"/>
    </source>
</evidence>
<keyword evidence="13" id="KW-0234">DNA repair</keyword>
<dbReference type="SUPFAM" id="SSF52540">
    <property type="entry name" value="P-loop containing nucleoside triphosphate hydrolases"/>
    <property type="match status" value="4"/>
</dbReference>
<evidence type="ECO:0000313" key="18">
    <source>
        <dbReference type="EMBL" id="GGF45448.1"/>
    </source>
</evidence>
<dbReference type="InterPro" id="IPR027417">
    <property type="entry name" value="P-loop_NTPase"/>
</dbReference>
<dbReference type="PROSITE" id="PS00211">
    <property type="entry name" value="ABC_TRANSPORTER_1"/>
    <property type="match status" value="1"/>
</dbReference>
<evidence type="ECO:0000256" key="10">
    <source>
        <dbReference type="ARBA" id="ARBA00022840"/>
    </source>
</evidence>
<evidence type="ECO:0000256" key="13">
    <source>
        <dbReference type="ARBA" id="ARBA00023204"/>
    </source>
</evidence>
<reference evidence="19" key="1">
    <citation type="journal article" date="2019" name="Int. J. Syst. Evol. Microbiol.">
        <title>The Global Catalogue of Microorganisms (GCM) 10K type strain sequencing project: providing services to taxonomists for standard genome sequencing and annotation.</title>
        <authorList>
            <consortium name="The Broad Institute Genomics Platform"/>
            <consortium name="The Broad Institute Genome Sequencing Center for Infectious Disease"/>
            <person name="Wu L."/>
            <person name="Ma J."/>
        </authorList>
    </citation>
    <scope>NUCLEOTIDE SEQUENCE [LARGE SCALE GENOMIC DNA]</scope>
    <source>
        <strain evidence="19">CGMCC 1.15407</strain>
    </source>
</reference>
<keyword evidence="6" id="KW-0227">DNA damage</keyword>
<evidence type="ECO:0000256" key="7">
    <source>
        <dbReference type="ARBA" id="ARBA00022769"/>
    </source>
</evidence>
<evidence type="ECO:0000256" key="11">
    <source>
        <dbReference type="ARBA" id="ARBA00022881"/>
    </source>
</evidence>
<evidence type="ECO:0000256" key="6">
    <source>
        <dbReference type="ARBA" id="ARBA00022763"/>
    </source>
</evidence>
<keyword evidence="9" id="KW-0862">Zinc</keyword>
<dbReference type="PANTHER" id="PTHR43152">
    <property type="entry name" value="UVRABC SYSTEM PROTEIN A"/>
    <property type="match status" value="1"/>
</dbReference>
<dbReference type="PANTHER" id="PTHR43152:SF3">
    <property type="entry name" value="UVRABC SYSTEM PROTEIN A"/>
    <property type="match status" value="1"/>
</dbReference>
<dbReference type="Gene3D" id="1.10.8.280">
    <property type="entry name" value="ABC transporter ATPase domain-like"/>
    <property type="match status" value="2"/>
</dbReference>
<evidence type="ECO:0000256" key="9">
    <source>
        <dbReference type="ARBA" id="ARBA00022833"/>
    </source>
</evidence>
<dbReference type="Gene3D" id="1.20.1580.10">
    <property type="entry name" value="ABC transporter ATPase like domain"/>
    <property type="match status" value="4"/>
</dbReference>
<keyword evidence="19" id="KW-1185">Reference proteome</keyword>